<evidence type="ECO:0000313" key="3">
    <source>
        <dbReference type="Proteomes" id="UP000203826"/>
    </source>
</evidence>
<evidence type="ECO:0000313" key="2">
    <source>
        <dbReference type="EMBL" id="ALH23127.1"/>
    </source>
</evidence>
<accession>A0A0N9R0Z8</accession>
<sequence length="170" mass="19687">MSEECQELRNIKYKTMLLNSNNKKTLNSVIKDVANLDLILDTENEKSKRESWNRLDKSAKMNKITDYIKKLAPTHKLTNEEIDSLKTYLSHNLDKKALQRNKDVIYTKELGVLENIPTLYFNNSTRKFTLRKQSQPSALKTLGPTRKKKNKSSKRPKSPESEASTNRSNN</sequence>
<feature type="compositionally biased region" description="Basic residues" evidence="1">
    <location>
        <begin position="145"/>
        <end position="156"/>
    </location>
</feature>
<name>A0A0N9R0Z8_9VIRU</name>
<dbReference type="KEGG" id="vg:26049088"/>
<dbReference type="Proteomes" id="UP000203826">
    <property type="component" value="Segment"/>
</dbReference>
<feature type="region of interest" description="Disordered" evidence="1">
    <location>
        <begin position="131"/>
        <end position="170"/>
    </location>
</feature>
<organism evidence="2 3">
    <name type="scientific">Chrysochromulina ericina virus CeV-01B</name>
    <dbReference type="NCBI Taxonomy" id="3070830"/>
    <lineage>
        <taxon>Viruses</taxon>
        <taxon>Varidnaviria</taxon>
        <taxon>Bamfordvirae</taxon>
        <taxon>Nucleocytoviricota</taxon>
        <taxon>Megaviricetes</taxon>
        <taxon>Imitervirales</taxon>
        <taxon>Mesomimiviridae</taxon>
        <taxon>Tethysvirus</taxon>
        <taxon>Tethysvirus raunefjordenense</taxon>
    </lineage>
</organism>
<proteinExistence type="predicted"/>
<keyword evidence="3" id="KW-1185">Reference proteome</keyword>
<protein>
    <submittedName>
        <fullName evidence="2">Uncharacterized protein</fullName>
    </submittedName>
</protein>
<evidence type="ECO:0000256" key="1">
    <source>
        <dbReference type="SAM" id="MobiDB-lite"/>
    </source>
</evidence>
<reference evidence="2 3" key="1">
    <citation type="journal article" date="2015" name="Genome Announc.">
        <title>The 474-Kilobase-Pair Complete Genome Sequence of CeV-01B, a Virus Infecting Haptolina (Chrysochromulina) ericina (Prymnesiophyceae).</title>
        <authorList>
            <person name="Gallot-Lavallee L."/>
            <person name="Pagarete A."/>
            <person name="Legendre M."/>
            <person name="Santini S."/>
            <person name="Sandaa R.A."/>
            <person name="Himmelbauer H."/>
            <person name="Ogata H."/>
            <person name="Bratbak G."/>
            <person name="Claverie J.M."/>
        </authorList>
    </citation>
    <scope>NUCLEOTIDE SEQUENCE [LARGE SCALE GENOMIC DNA]</scope>
    <source>
        <strain evidence="2">CeV-01B</strain>
    </source>
</reference>
<dbReference type="EMBL" id="KT820662">
    <property type="protein sequence ID" value="ALH23127.1"/>
    <property type="molecule type" value="Genomic_DNA"/>
</dbReference>
<gene>
    <name evidence="2" type="ORF">ceV_221</name>
</gene>